<evidence type="ECO:0000256" key="2">
    <source>
        <dbReference type="ARBA" id="ARBA00023136"/>
    </source>
</evidence>
<accession>A0A4P7VF92</accession>
<evidence type="ECO:0000313" key="6">
    <source>
        <dbReference type="Proteomes" id="UP000297031"/>
    </source>
</evidence>
<dbReference type="EMBL" id="CP039393">
    <property type="protein sequence ID" value="QCD35212.1"/>
    <property type="molecule type" value="Genomic_DNA"/>
</dbReference>
<protein>
    <recommendedName>
        <fullName evidence="4">Bacterial surface antigen (D15) domain-containing protein</fullName>
    </recommendedName>
</protein>
<gene>
    <name evidence="5" type="ORF">E7746_04575</name>
</gene>
<evidence type="ECO:0000313" key="5">
    <source>
        <dbReference type="EMBL" id="QCD35212.1"/>
    </source>
</evidence>
<dbReference type="AlphaFoldDB" id="A0A4P7VF92"/>
<dbReference type="Gene3D" id="2.40.160.50">
    <property type="entry name" value="membrane protein fhac: a member of the omp85/tpsb transporter family"/>
    <property type="match status" value="1"/>
</dbReference>
<organism evidence="5 6">
    <name type="scientific">Muribaculum gordoncarteri</name>
    <dbReference type="NCBI Taxonomy" id="2530390"/>
    <lineage>
        <taxon>Bacteria</taxon>
        <taxon>Pseudomonadati</taxon>
        <taxon>Bacteroidota</taxon>
        <taxon>Bacteroidia</taxon>
        <taxon>Bacteroidales</taxon>
        <taxon>Muribaculaceae</taxon>
        <taxon>Muribaculum</taxon>
    </lineage>
</organism>
<dbReference type="KEGG" id="mgod:E7746_04575"/>
<name>A0A4P7VF92_9BACT</name>
<comment type="subcellular location">
    <subcellularLocation>
        <location evidence="1">Membrane</location>
    </subcellularLocation>
</comment>
<dbReference type="GO" id="GO:0019867">
    <property type="term" value="C:outer membrane"/>
    <property type="evidence" value="ECO:0007669"/>
    <property type="project" value="InterPro"/>
</dbReference>
<sequence length="402" mass="45812">MKRLSILLLLSASMLWLNAASADVVADSIPGNERTAYADSLSILNWAPGWAKEYLNSLMRGNVDRTHERKLDLSFAVTPSYTREAGFGIGGAATGLYRVNRLDSVMPPSDVFLSINASLNGFYVLTLKGNNLFADQRSRLSYKLELYRKALDFWGITSEETAKNSKSKYDRRQIDLKAEYVYRMMRNFYFGIEVHADYTDARNMANPEYLLGERPQFYVTGVGLSFEYDSRDNLITPTRGLHIAYKPMIYPVWMGNAPTTFYSHTVIINGYVGLWKGALLAGDWYMKLNSSNSPWTMREMVASDGIRMRGYYMGSYIDNNQIAAQIEYRQNLWKRIGITIWGGGATVFSSFQEFKDKDIRPEWLHNYGVGLRFEFKHNVNARIDYGFGKHTSGLVFAIGEAF</sequence>
<evidence type="ECO:0000256" key="3">
    <source>
        <dbReference type="SAM" id="SignalP"/>
    </source>
</evidence>
<evidence type="ECO:0000256" key="1">
    <source>
        <dbReference type="ARBA" id="ARBA00004370"/>
    </source>
</evidence>
<reference evidence="5 6" key="1">
    <citation type="submission" date="2019-02" db="EMBL/GenBank/DDBJ databases">
        <title>Isolation and identification of novel species under the genus Muribaculum.</title>
        <authorList>
            <person name="Miyake S."/>
            <person name="Ding Y."/>
            <person name="Low A."/>
            <person name="Soh M."/>
            <person name="Seedorf H."/>
        </authorList>
    </citation>
    <scope>NUCLEOTIDE SEQUENCE [LARGE SCALE GENOMIC DNA]</scope>
    <source>
        <strain evidence="5 6">TLL-A4</strain>
    </source>
</reference>
<feature type="signal peptide" evidence="3">
    <location>
        <begin position="1"/>
        <end position="22"/>
    </location>
</feature>
<dbReference type="RefSeq" id="WP_136409994.1">
    <property type="nucleotide sequence ID" value="NZ_CP039393.1"/>
</dbReference>
<dbReference type="OrthoDB" id="9771071at2"/>
<dbReference type="Pfam" id="PF01103">
    <property type="entry name" value="Omp85"/>
    <property type="match status" value="1"/>
</dbReference>
<keyword evidence="6" id="KW-1185">Reference proteome</keyword>
<feature type="chain" id="PRO_5020967913" description="Bacterial surface antigen (D15) domain-containing protein" evidence="3">
    <location>
        <begin position="23"/>
        <end position="402"/>
    </location>
</feature>
<keyword evidence="3" id="KW-0732">Signal</keyword>
<keyword evidence="2" id="KW-0472">Membrane</keyword>
<evidence type="ECO:0000259" key="4">
    <source>
        <dbReference type="Pfam" id="PF01103"/>
    </source>
</evidence>
<proteinExistence type="predicted"/>
<dbReference type="Proteomes" id="UP000297031">
    <property type="component" value="Chromosome"/>
</dbReference>
<dbReference type="InterPro" id="IPR000184">
    <property type="entry name" value="Bac_surfAg_D15"/>
</dbReference>
<feature type="domain" description="Bacterial surface antigen (D15)" evidence="4">
    <location>
        <begin position="132"/>
        <end position="402"/>
    </location>
</feature>